<feature type="compositionally biased region" description="Low complexity" evidence="1">
    <location>
        <begin position="8"/>
        <end position="20"/>
    </location>
</feature>
<dbReference type="AlphaFoldDB" id="A0A151UDX9"/>
<name>A0A151UDX9_CAJCA</name>
<evidence type="ECO:0000313" key="3">
    <source>
        <dbReference type="Proteomes" id="UP000075243"/>
    </source>
</evidence>
<reference evidence="2" key="1">
    <citation type="journal article" date="2012" name="Nat. Biotechnol.">
        <title>Draft genome sequence of pigeonpea (Cajanus cajan), an orphan legume crop of resource-poor farmers.</title>
        <authorList>
            <person name="Varshney R.K."/>
            <person name="Chen W."/>
            <person name="Li Y."/>
            <person name="Bharti A.K."/>
            <person name="Saxena R.K."/>
            <person name="Schlueter J.A."/>
            <person name="Donoghue M.T."/>
            <person name="Azam S."/>
            <person name="Fan G."/>
            <person name="Whaley A.M."/>
            <person name="Farmer A.D."/>
            <person name="Sheridan J."/>
            <person name="Iwata A."/>
            <person name="Tuteja R."/>
            <person name="Penmetsa R.V."/>
            <person name="Wu W."/>
            <person name="Upadhyaya H.D."/>
            <person name="Yang S.P."/>
            <person name="Shah T."/>
            <person name="Saxena K.B."/>
            <person name="Michael T."/>
            <person name="McCombie W.R."/>
            <person name="Yang B."/>
            <person name="Zhang G."/>
            <person name="Yang H."/>
            <person name="Wang J."/>
            <person name="Spillane C."/>
            <person name="Cook D.R."/>
            <person name="May G.D."/>
            <person name="Xu X."/>
            <person name="Jackson S.A."/>
        </authorList>
    </citation>
    <scope>NUCLEOTIDE SEQUENCE [LARGE SCALE GENOMIC DNA]</scope>
</reference>
<dbReference type="EMBL" id="AGCT01023568">
    <property type="protein sequence ID" value="KYP77483.1"/>
    <property type="molecule type" value="Genomic_DNA"/>
</dbReference>
<accession>A0A151UDX9</accession>
<dbReference type="Gramene" id="C.cajan_47499.t">
    <property type="protein sequence ID" value="C.cajan_47499.t"/>
    <property type="gene ID" value="C.cajan_47499"/>
</dbReference>
<protein>
    <submittedName>
        <fullName evidence="2">Uncharacterized protein</fullName>
    </submittedName>
</protein>
<feature type="region of interest" description="Disordered" evidence="1">
    <location>
        <begin position="1"/>
        <end position="28"/>
    </location>
</feature>
<evidence type="ECO:0000256" key="1">
    <source>
        <dbReference type="SAM" id="MobiDB-lite"/>
    </source>
</evidence>
<comment type="caution">
    <text evidence="2">The sequence shown here is derived from an EMBL/GenBank/DDBJ whole genome shotgun (WGS) entry which is preliminary data.</text>
</comment>
<proteinExistence type="predicted"/>
<gene>
    <name evidence="2" type="ORF">KK1_049175</name>
</gene>
<dbReference type="Proteomes" id="UP000075243">
    <property type="component" value="Unassembled WGS sequence"/>
</dbReference>
<sequence length="71" mass="7984">MIMRGHDTYSSLEETTTSSSDSEEEASECEEIVEENIFHTRCKVSNNACSLIVDNGSWCNCCSTRLVENWA</sequence>
<evidence type="ECO:0000313" key="2">
    <source>
        <dbReference type="EMBL" id="KYP77483.1"/>
    </source>
</evidence>
<keyword evidence="3" id="KW-1185">Reference proteome</keyword>
<organism evidence="2 3">
    <name type="scientific">Cajanus cajan</name>
    <name type="common">Pigeon pea</name>
    <name type="synonym">Cajanus indicus</name>
    <dbReference type="NCBI Taxonomy" id="3821"/>
    <lineage>
        <taxon>Eukaryota</taxon>
        <taxon>Viridiplantae</taxon>
        <taxon>Streptophyta</taxon>
        <taxon>Embryophyta</taxon>
        <taxon>Tracheophyta</taxon>
        <taxon>Spermatophyta</taxon>
        <taxon>Magnoliopsida</taxon>
        <taxon>eudicotyledons</taxon>
        <taxon>Gunneridae</taxon>
        <taxon>Pentapetalae</taxon>
        <taxon>rosids</taxon>
        <taxon>fabids</taxon>
        <taxon>Fabales</taxon>
        <taxon>Fabaceae</taxon>
        <taxon>Papilionoideae</taxon>
        <taxon>50 kb inversion clade</taxon>
        <taxon>NPAAA clade</taxon>
        <taxon>indigoferoid/millettioid clade</taxon>
        <taxon>Phaseoleae</taxon>
        <taxon>Cajanus</taxon>
    </lineage>
</organism>